<comment type="caution">
    <text evidence="3">The sequence shown here is derived from an EMBL/GenBank/DDBJ whole genome shotgun (WGS) entry which is preliminary data.</text>
</comment>
<evidence type="ECO:0000313" key="3">
    <source>
        <dbReference type="EMBL" id="PIU98651.1"/>
    </source>
</evidence>
<keyword evidence="2" id="KW-0732">Signal</keyword>
<protein>
    <recommendedName>
        <fullName evidence="5">DUF5666 domain-containing protein</fullName>
    </recommendedName>
</protein>
<evidence type="ECO:0000256" key="2">
    <source>
        <dbReference type="SAM" id="SignalP"/>
    </source>
</evidence>
<dbReference type="EMBL" id="PEVJ01000008">
    <property type="protein sequence ID" value="PIU98651.1"/>
    <property type="molecule type" value="Genomic_DNA"/>
</dbReference>
<organism evidence="3 4">
    <name type="scientific">Candidatus Wolfebacteria bacterium CG03_land_8_20_14_0_80_40_12</name>
    <dbReference type="NCBI Taxonomy" id="1975069"/>
    <lineage>
        <taxon>Bacteria</taxon>
        <taxon>Candidatus Wolfeibacteriota</taxon>
    </lineage>
</organism>
<evidence type="ECO:0000256" key="1">
    <source>
        <dbReference type="SAM" id="Coils"/>
    </source>
</evidence>
<feature type="coiled-coil region" evidence="1">
    <location>
        <begin position="288"/>
        <end position="315"/>
    </location>
</feature>
<evidence type="ECO:0008006" key="5">
    <source>
        <dbReference type="Google" id="ProtNLM"/>
    </source>
</evidence>
<accession>A0A2M7B6A0</accession>
<proteinExistence type="predicted"/>
<keyword evidence="1" id="KW-0175">Coiled coil</keyword>
<dbReference type="AlphaFoldDB" id="A0A2M7B6A0"/>
<evidence type="ECO:0000313" key="4">
    <source>
        <dbReference type="Proteomes" id="UP000228949"/>
    </source>
</evidence>
<reference evidence="4" key="1">
    <citation type="submission" date="2017-09" db="EMBL/GenBank/DDBJ databases">
        <title>Depth-based differentiation of microbial function through sediment-hosted aquifers and enrichment of novel symbionts in the deep terrestrial subsurface.</title>
        <authorList>
            <person name="Probst A.J."/>
            <person name="Ladd B."/>
            <person name="Jarett J.K."/>
            <person name="Geller-Mcgrath D.E."/>
            <person name="Sieber C.M.K."/>
            <person name="Emerson J.B."/>
            <person name="Anantharaman K."/>
            <person name="Thomas B.C."/>
            <person name="Malmstrom R."/>
            <person name="Stieglmeier M."/>
            <person name="Klingl A."/>
            <person name="Woyke T."/>
            <person name="Ryan C.M."/>
            <person name="Banfield J.F."/>
        </authorList>
    </citation>
    <scope>NUCLEOTIDE SEQUENCE [LARGE SCALE GENOMIC DNA]</scope>
</reference>
<dbReference type="Proteomes" id="UP000228949">
    <property type="component" value="Unassembled WGS sequence"/>
</dbReference>
<feature type="chain" id="PRO_5014708207" description="DUF5666 domain-containing protein" evidence="2">
    <location>
        <begin position="27"/>
        <end position="316"/>
    </location>
</feature>
<name>A0A2M7B6A0_9BACT</name>
<sequence>MRKYLSIFVGLFILLGSLTAISLALAENENENTAAQMIKPIIKDIEEKELRQELSIKEIQGRIICRELNACPGAKPSVEVLVKAAKVTEVGADYLKISIFGITYKVDTSLSKIVRHYWGASEIDEFSVGDIVNVYGYLDEADSYLIRAKTVRNVSIQKIHNVFKGVIESIDASSTSFILKTEERGNQTVMVSGETKIIKPQPVLCVKAPCLPVEIAGSFSDLRVGMKAIVRGLWDKALSKIQARVIVIGEEKGARPFFQKALPLKVEKLEGKIEKFIQKGERKLGESAESIRAKIEEIQRKINEILEKLRTATTTQ</sequence>
<gene>
    <name evidence="3" type="ORF">COS61_00245</name>
</gene>
<feature type="signal peptide" evidence="2">
    <location>
        <begin position="1"/>
        <end position="26"/>
    </location>
</feature>